<dbReference type="GO" id="GO:0006428">
    <property type="term" value="P:isoleucyl-tRNA aminoacylation"/>
    <property type="evidence" value="ECO:0007669"/>
    <property type="project" value="UniProtKB-UniRule"/>
</dbReference>
<protein>
    <recommendedName>
        <fullName evidence="15">Isoleucine--tRNA ligase</fullName>
        <ecNumber evidence="15">6.1.1.5</ecNumber>
    </recommendedName>
    <alternativeName>
        <fullName evidence="15">Isoleucyl-tRNA synthetase</fullName>
        <shortName evidence="15">IleRS</shortName>
    </alternativeName>
</protein>
<dbReference type="CDD" id="cd00818">
    <property type="entry name" value="IleRS_core"/>
    <property type="match status" value="1"/>
</dbReference>
<dbReference type="InterPro" id="IPR009080">
    <property type="entry name" value="tRNAsynth_Ia_anticodon-bd"/>
</dbReference>
<dbReference type="SUPFAM" id="SSF47323">
    <property type="entry name" value="Anticodon-binding domain of a subclass of class I aminoacyl-tRNA synthetases"/>
    <property type="match status" value="1"/>
</dbReference>
<gene>
    <name evidence="15" type="primary">ileS</name>
    <name evidence="18" type="ORF">US29_C0028G0006</name>
</gene>
<comment type="subunit">
    <text evidence="4 15">Monomer.</text>
</comment>
<evidence type="ECO:0000256" key="6">
    <source>
        <dbReference type="ARBA" id="ARBA00022598"/>
    </source>
</evidence>
<dbReference type="Pfam" id="PF08264">
    <property type="entry name" value="Anticodon_1"/>
    <property type="match status" value="1"/>
</dbReference>
<evidence type="ECO:0000256" key="1">
    <source>
        <dbReference type="ARBA" id="ARBA00001947"/>
    </source>
</evidence>
<dbReference type="PRINTS" id="PR00984">
    <property type="entry name" value="TRNASYNTHILE"/>
</dbReference>
<dbReference type="GO" id="GO:0005737">
    <property type="term" value="C:cytoplasm"/>
    <property type="evidence" value="ECO:0007669"/>
    <property type="project" value="UniProtKB-SubCell"/>
</dbReference>
<dbReference type="InterPro" id="IPR002300">
    <property type="entry name" value="aa-tRNA-synth_Ia"/>
</dbReference>
<keyword evidence="9 15" id="KW-0862">Zinc</keyword>
<evidence type="ECO:0000256" key="11">
    <source>
        <dbReference type="ARBA" id="ARBA00022917"/>
    </source>
</evidence>
<evidence type="ECO:0000256" key="5">
    <source>
        <dbReference type="ARBA" id="ARBA00022490"/>
    </source>
</evidence>
<evidence type="ECO:0000259" key="16">
    <source>
        <dbReference type="Pfam" id="PF00133"/>
    </source>
</evidence>
<comment type="similarity">
    <text evidence="3 15">Belongs to the class-I aminoacyl-tRNA synthetase family. IleS type 2 subfamily.</text>
</comment>
<dbReference type="Proteomes" id="UP000033886">
    <property type="component" value="Unassembled WGS sequence"/>
</dbReference>
<keyword evidence="11 15" id="KW-0648">Protein biosynthesis</keyword>
<dbReference type="PANTHER" id="PTHR42780">
    <property type="entry name" value="SOLEUCYL-TRNA SYNTHETASE"/>
    <property type="match status" value="1"/>
</dbReference>
<dbReference type="InterPro" id="IPR033709">
    <property type="entry name" value="Anticodon_Ile_ABEc"/>
</dbReference>
<evidence type="ECO:0000313" key="18">
    <source>
        <dbReference type="EMBL" id="KKQ16297.1"/>
    </source>
</evidence>
<keyword evidence="6 15" id="KW-0436">Ligase</keyword>
<evidence type="ECO:0000256" key="8">
    <source>
        <dbReference type="ARBA" id="ARBA00022741"/>
    </source>
</evidence>
<keyword evidence="5 15" id="KW-0963">Cytoplasm</keyword>
<dbReference type="CDD" id="cd07961">
    <property type="entry name" value="Anticodon_Ia_Ile_ABEc"/>
    <property type="match status" value="1"/>
</dbReference>
<evidence type="ECO:0000256" key="15">
    <source>
        <dbReference type="HAMAP-Rule" id="MF_02003"/>
    </source>
</evidence>
<feature type="domain" description="Aminoacyl-tRNA synthetase class Ia" evidence="16">
    <location>
        <begin position="30"/>
        <end position="637"/>
    </location>
</feature>
<comment type="caution">
    <text evidence="18">The sequence shown here is derived from an EMBL/GenBank/DDBJ whole genome shotgun (WGS) entry which is preliminary data.</text>
</comment>
<dbReference type="HAMAP" id="MF_02003">
    <property type="entry name" value="Ile_tRNA_synth_type2"/>
    <property type="match status" value="1"/>
</dbReference>
<proteinExistence type="inferred from homology"/>
<dbReference type="InterPro" id="IPR002301">
    <property type="entry name" value="Ile-tRNA-ligase"/>
</dbReference>
<evidence type="ECO:0000256" key="4">
    <source>
        <dbReference type="ARBA" id="ARBA00011245"/>
    </source>
</evidence>
<keyword evidence="10 15" id="KW-0067">ATP-binding</keyword>
<reference evidence="18 19" key="1">
    <citation type="journal article" date="2015" name="Nature">
        <title>rRNA introns, odd ribosomes, and small enigmatic genomes across a large radiation of phyla.</title>
        <authorList>
            <person name="Brown C.T."/>
            <person name="Hug L.A."/>
            <person name="Thomas B.C."/>
            <person name="Sharon I."/>
            <person name="Castelle C.J."/>
            <person name="Singh A."/>
            <person name="Wilkins M.J."/>
            <person name="Williams K.H."/>
            <person name="Banfield J.F."/>
        </authorList>
    </citation>
    <scope>NUCLEOTIDE SEQUENCE [LARGE SCALE GENOMIC DNA]</scope>
</reference>
<evidence type="ECO:0000259" key="17">
    <source>
        <dbReference type="Pfam" id="PF08264"/>
    </source>
</evidence>
<evidence type="ECO:0000256" key="3">
    <source>
        <dbReference type="ARBA" id="ARBA00007078"/>
    </source>
</evidence>
<name>A0A0G0FEE1_9BACT</name>
<dbReference type="GO" id="GO:0008270">
    <property type="term" value="F:zinc ion binding"/>
    <property type="evidence" value="ECO:0007669"/>
    <property type="project" value="UniProtKB-UniRule"/>
</dbReference>
<dbReference type="Pfam" id="PF19302">
    <property type="entry name" value="DUF5915"/>
    <property type="match status" value="1"/>
</dbReference>
<dbReference type="Pfam" id="PF00133">
    <property type="entry name" value="tRNA-synt_1"/>
    <property type="match status" value="1"/>
</dbReference>
<dbReference type="InterPro" id="IPR014729">
    <property type="entry name" value="Rossmann-like_a/b/a_fold"/>
</dbReference>
<evidence type="ECO:0000256" key="12">
    <source>
        <dbReference type="ARBA" id="ARBA00023146"/>
    </source>
</evidence>
<evidence type="ECO:0000256" key="9">
    <source>
        <dbReference type="ARBA" id="ARBA00022833"/>
    </source>
</evidence>
<comment type="cofactor">
    <cofactor evidence="1 15">
        <name>Zn(2+)</name>
        <dbReference type="ChEBI" id="CHEBI:29105"/>
    </cofactor>
</comment>
<comment type="domain">
    <text evidence="15">IleRS has two distinct active sites: one for aminoacylation and one for editing. The misactivated valine is translocated from the active site to the editing site, which sterically excludes the correctly activated isoleucine. The single editing site contains two valyl binding pockets, one specific for each substrate (Val-AMP or Val-tRNA(Ile)).</text>
</comment>
<dbReference type="PATRIC" id="fig|1619098.3.peg.323"/>
<dbReference type="GO" id="GO:0000049">
    <property type="term" value="F:tRNA binding"/>
    <property type="evidence" value="ECO:0007669"/>
    <property type="project" value="InterPro"/>
</dbReference>
<accession>A0A0G0FEE1</accession>
<evidence type="ECO:0000256" key="10">
    <source>
        <dbReference type="ARBA" id="ARBA00022840"/>
    </source>
</evidence>
<comment type="subcellular location">
    <subcellularLocation>
        <location evidence="2 15">Cytoplasm</location>
    </subcellularLocation>
</comment>
<comment type="catalytic activity">
    <reaction evidence="14 15">
        <text>tRNA(Ile) + L-isoleucine + ATP = L-isoleucyl-tRNA(Ile) + AMP + diphosphate</text>
        <dbReference type="Rhea" id="RHEA:11060"/>
        <dbReference type="Rhea" id="RHEA-COMP:9666"/>
        <dbReference type="Rhea" id="RHEA-COMP:9695"/>
        <dbReference type="ChEBI" id="CHEBI:30616"/>
        <dbReference type="ChEBI" id="CHEBI:33019"/>
        <dbReference type="ChEBI" id="CHEBI:58045"/>
        <dbReference type="ChEBI" id="CHEBI:78442"/>
        <dbReference type="ChEBI" id="CHEBI:78528"/>
        <dbReference type="ChEBI" id="CHEBI:456215"/>
        <dbReference type="EC" id="6.1.1.5"/>
    </reaction>
</comment>
<dbReference type="InterPro" id="IPR013155">
    <property type="entry name" value="M/V/L/I-tRNA-synth_anticd-bd"/>
</dbReference>
<evidence type="ECO:0000256" key="13">
    <source>
        <dbReference type="ARBA" id="ARBA00025217"/>
    </source>
</evidence>
<dbReference type="GO" id="GO:0004822">
    <property type="term" value="F:isoleucine-tRNA ligase activity"/>
    <property type="evidence" value="ECO:0007669"/>
    <property type="project" value="UniProtKB-UniRule"/>
</dbReference>
<dbReference type="FunFam" id="3.40.50.620:FF:000075">
    <property type="entry name" value="Isoleucine--tRNA ligase"/>
    <property type="match status" value="1"/>
</dbReference>
<feature type="domain" description="Methionyl/Valyl/Leucyl/Isoleucyl-tRNA synthetase anticodon-binding" evidence="17">
    <location>
        <begin position="687"/>
        <end position="827"/>
    </location>
</feature>
<dbReference type="GO" id="GO:0005524">
    <property type="term" value="F:ATP binding"/>
    <property type="evidence" value="ECO:0007669"/>
    <property type="project" value="UniProtKB-UniRule"/>
</dbReference>
<keyword evidence="12 15" id="KW-0030">Aminoacyl-tRNA synthetase</keyword>
<feature type="short sequence motif" description="'KMSKS' region" evidence="15">
    <location>
        <begin position="602"/>
        <end position="606"/>
    </location>
</feature>
<dbReference type="PANTHER" id="PTHR42780:SF1">
    <property type="entry name" value="ISOLEUCINE--TRNA LIGASE, CYTOPLASMIC"/>
    <property type="match status" value="1"/>
</dbReference>
<keyword evidence="8 15" id="KW-0547">Nucleotide-binding</keyword>
<dbReference type="InterPro" id="IPR009008">
    <property type="entry name" value="Val/Leu/Ile-tRNA-synth_edit"/>
</dbReference>
<dbReference type="NCBIfam" id="TIGR00392">
    <property type="entry name" value="ileS"/>
    <property type="match status" value="1"/>
</dbReference>
<dbReference type="Gene3D" id="1.10.730.10">
    <property type="entry name" value="Isoleucyl-tRNA Synthetase, Domain 1"/>
    <property type="match status" value="1"/>
</dbReference>
<dbReference type="EMBL" id="LBSK01000028">
    <property type="protein sequence ID" value="KKQ16297.1"/>
    <property type="molecule type" value="Genomic_DNA"/>
</dbReference>
<sequence>MFKLTNTNMEDIKIKKNEMMPNFPKNEGDILAFWKENNIFQKSIDQRDKNNPFTFYDGPITSNNKPHYGHALTMVIKDVVPRYKTMKGYHVDRSLGWDCQGIPVEYEVEKTLGFEQKEDIEKFGIEKFNQMCRESVQKYQGEIFALTERMGRWVNKDEEYATMDPAYIESVWWSLSELYKKGLLYQGYKVVPYSTRAGTTLSNSEVALGGYKAIVDPAVTVSLKLKDSNTYLLIWTTTPWTLPGNLLVAVGNDFEYVEVEHKGRKYIVGKGLLEKVFGEDYQILNEIWGKDLVGKEYEPLYPYYAQKSSEGCFRVVHAEHVTLEDGTGLVHQAPYGEEDFALMTGMGIEMFDYLDDQGNMKDEITQFAGMFYKKANKYVMQNLEERGLLFAHEDHEHQMPMCWRTETPLIYKPIKSWYVRVSEIRKRMTEENNEINWIPEHIKDGRFGNWLADARDWALSRNRYWGTPLPAWICDKCGATEVLGSFAEIKDRSGVELTDPHKPFVDEVKYACSKCDGEMHRVTDVIDVWYDSGSMPFARFHYPFENKEKFDQKYPAEFIAEGVDQTRGWFYTLHVLGTALFDQKAFKNVVVNGLALASDGSKMSKSKRNYTDINIVIDQLGADSMRLYFLSSPIVHGEEVIFNEKFLKEIMTSVMLPYWNSVKYLLSYQDESKLKNVSELDLGNIMDKWIVAKLHKTMGEVTTNMDAYDLQPATKSIFDLIDDLSKWYIRRSRERFVNGDVNALDTLRYVLVEISKLLAPFAPFLAESAYQTLVSSKKESVHLEDFSVVDESKLDEELLTDMDNIRKICSLGLNIRDENRIKVRQPLAQAFIPVEDSELQEIVKGELNVKEAIYSKEAKEVDGFKSQSDGTVFVTLDTNISDELKAEGFLNELTRGLQVARKESGCQVGQDITVKYQTESKEIEELISSHLEELEKVVLAKSFEKVATLENGIKLKLAEVEVFVEIIK</sequence>
<dbReference type="InterPro" id="IPR023586">
    <property type="entry name" value="Ile-tRNA-ligase_type2"/>
</dbReference>
<dbReference type="FunFam" id="3.40.50.620:FF:000063">
    <property type="entry name" value="Isoleucine--tRNA ligase"/>
    <property type="match status" value="1"/>
</dbReference>
<dbReference type="SUPFAM" id="SSF50677">
    <property type="entry name" value="ValRS/IleRS/LeuRS editing domain"/>
    <property type="match status" value="1"/>
</dbReference>
<evidence type="ECO:0000256" key="7">
    <source>
        <dbReference type="ARBA" id="ARBA00022723"/>
    </source>
</evidence>
<feature type="binding site" evidence="15">
    <location>
        <position position="605"/>
    </location>
    <ligand>
        <name>ATP</name>
        <dbReference type="ChEBI" id="CHEBI:30616"/>
    </ligand>
</feature>
<organism evidence="18 19">
    <name type="scientific">candidate division WS6 bacterium GW2011_GWF1_36_8</name>
    <dbReference type="NCBI Taxonomy" id="1619098"/>
    <lineage>
        <taxon>Bacteria</taxon>
        <taxon>Candidatus Dojkabacteria</taxon>
    </lineage>
</organism>
<comment type="function">
    <text evidence="13 15">Catalyzes the attachment of isoleucine to tRNA(Ile). As IleRS can inadvertently accommodate and process structurally similar amino acids such as valine, to avoid such errors it has two additional distinct tRNA(Ile)-dependent editing activities. One activity is designated as 'pretransfer' editing and involves the hydrolysis of activated Val-AMP. The other activity is designated 'posttransfer' editing and involves deacylation of mischarged Val-tRNA(Ile).</text>
</comment>
<feature type="short sequence motif" description="'HIGH' region" evidence="15">
    <location>
        <begin position="60"/>
        <end position="70"/>
    </location>
</feature>
<dbReference type="GO" id="GO:0002161">
    <property type="term" value="F:aminoacyl-tRNA deacylase activity"/>
    <property type="evidence" value="ECO:0007669"/>
    <property type="project" value="InterPro"/>
</dbReference>
<keyword evidence="7 15" id="KW-0479">Metal-binding</keyword>
<dbReference type="AlphaFoldDB" id="A0A0G0FEE1"/>
<dbReference type="EC" id="6.1.1.5" evidence="15"/>
<dbReference type="Gene3D" id="3.40.50.620">
    <property type="entry name" value="HUPs"/>
    <property type="match status" value="2"/>
</dbReference>
<evidence type="ECO:0000313" key="19">
    <source>
        <dbReference type="Proteomes" id="UP000033886"/>
    </source>
</evidence>
<evidence type="ECO:0000256" key="14">
    <source>
        <dbReference type="ARBA" id="ARBA00048359"/>
    </source>
</evidence>
<evidence type="ECO:0000256" key="2">
    <source>
        <dbReference type="ARBA" id="ARBA00004496"/>
    </source>
</evidence>
<dbReference type="SUPFAM" id="SSF52374">
    <property type="entry name" value="Nucleotidylyl transferase"/>
    <property type="match status" value="1"/>
</dbReference>